<dbReference type="Proteomes" id="UP000019132">
    <property type="component" value="Unassembled WGS sequence"/>
</dbReference>
<keyword evidence="2" id="KW-1185">Reference proteome</keyword>
<protein>
    <submittedName>
        <fullName evidence="1">Uncharacterized protein</fullName>
    </submittedName>
</protein>
<dbReference type="InParanoid" id="K3X6Z7"/>
<dbReference type="Gene3D" id="2.40.50.140">
    <property type="entry name" value="Nucleic acid-binding proteins"/>
    <property type="match status" value="1"/>
</dbReference>
<dbReference type="EMBL" id="GL376570">
    <property type="status" value="NOT_ANNOTATED_CDS"/>
    <property type="molecule type" value="Genomic_DNA"/>
</dbReference>
<dbReference type="EnsemblProtists" id="PYU1_T012996">
    <property type="protein sequence ID" value="PYU1_T012996"/>
    <property type="gene ID" value="PYU1_G012969"/>
</dbReference>
<dbReference type="HOGENOM" id="CLU_3243390_0_0_1"/>
<dbReference type="AlphaFoldDB" id="K3X6Z7"/>
<sequence length="43" mass="4770">MFDVVLSDGRLKTKCVLAPKMNHLVRTGKLAAHSILRGMARSF</sequence>
<name>K3X6Z7_GLOUD</name>
<dbReference type="InterPro" id="IPR012340">
    <property type="entry name" value="NA-bd_OB-fold"/>
</dbReference>
<accession>K3X6Z7</accession>
<reference evidence="2" key="2">
    <citation type="submission" date="2010-04" db="EMBL/GenBank/DDBJ databases">
        <authorList>
            <person name="Buell R."/>
            <person name="Hamilton J."/>
            <person name="Hostetler J."/>
        </authorList>
    </citation>
    <scope>NUCLEOTIDE SEQUENCE [LARGE SCALE GENOMIC DNA]</scope>
    <source>
        <strain evidence="2">DAOM:BR144</strain>
    </source>
</reference>
<evidence type="ECO:0000313" key="1">
    <source>
        <dbReference type="EnsemblProtists" id="PYU1_T012996"/>
    </source>
</evidence>
<dbReference type="VEuPathDB" id="FungiDB:PYU1_G012969"/>
<organism evidence="1 2">
    <name type="scientific">Globisporangium ultimum (strain ATCC 200006 / CBS 805.95 / DAOM BR144)</name>
    <name type="common">Pythium ultimum</name>
    <dbReference type="NCBI Taxonomy" id="431595"/>
    <lineage>
        <taxon>Eukaryota</taxon>
        <taxon>Sar</taxon>
        <taxon>Stramenopiles</taxon>
        <taxon>Oomycota</taxon>
        <taxon>Peronosporomycetes</taxon>
        <taxon>Pythiales</taxon>
        <taxon>Pythiaceae</taxon>
        <taxon>Globisporangium</taxon>
    </lineage>
</organism>
<evidence type="ECO:0000313" key="2">
    <source>
        <dbReference type="Proteomes" id="UP000019132"/>
    </source>
</evidence>
<reference evidence="2" key="1">
    <citation type="journal article" date="2010" name="Genome Biol.">
        <title>Genome sequence of the necrotrophic plant pathogen Pythium ultimum reveals original pathogenicity mechanisms and effector repertoire.</title>
        <authorList>
            <person name="Levesque C.A."/>
            <person name="Brouwer H."/>
            <person name="Cano L."/>
            <person name="Hamilton J.P."/>
            <person name="Holt C."/>
            <person name="Huitema E."/>
            <person name="Raffaele S."/>
            <person name="Robideau G.P."/>
            <person name="Thines M."/>
            <person name="Win J."/>
            <person name="Zerillo M.M."/>
            <person name="Beakes G.W."/>
            <person name="Boore J.L."/>
            <person name="Busam D."/>
            <person name="Dumas B."/>
            <person name="Ferriera S."/>
            <person name="Fuerstenberg S.I."/>
            <person name="Gachon C.M."/>
            <person name="Gaulin E."/>
            <person name="Govers F."/>
            <person name="Grenville-Briggs L."/>
            <person name="Horner N."/>
            <person name="Hostetler J."/>
            <person name="Jiang R.H."/>
            <person name="Johnson J."/>
            <person name="Krajaejun T."/>
            <person name="Lin H."/>
            <person name="Meijer H.J."/>
            <person name="Moore B."/>
            <person name="Morris P."/>
            <person name="Phuntmart V."/>
            <person name="Puiu D."/>
            <person name="Shetty J."/>
            <person name="Stajich J.E."/>
            <person name="Tripathy S."/>
            <person name="Wawra S."/>
            <person name="van West P."/>
            <person name="Whitty B.R."/>
            <person name="Coutinho P.M."/>
            <person name="Henrissat B."/>
            <person name="Martin F."/>
            <person name="Thomas P.D."/>
            <person name="Tyler B.M."/>
            <person name="De Vries R.P."/>
            <person name="Kamoun S."/>
            <person name="Yandell M."/>
            <person name="Tisserat N."/>
            <person name="Buell C.R."/>
        </authorList>
    </citation>
    <scope>NUCLEOTIDE SEQUENCE</scope>
    <source>
        <strain evidence="2">DAOM:BR144</strain>
    </source>
</reference>
<reference evidence="1" key="3">
    <citation type="submission" date="2015-02" db="UniProtKB">
        <authorList>
            <consortium name="EnsemblProtists"/>
        </authorList>
    </citation>
    <scope>IDENTIFICATION</scope>
    <source>
        <strain evidence="1">DAOM BR144</strain>
    </source>
</reference>
<proteinExistence type="predicted"/>